<comment type="caution">
    <text evidence="1">The sequence shown here is derived from an EMBL/GenBank/DDBJ whole genome shotgun (WGS) entry which is preliminary data.</text>
</comment>
<gene>
    <name evidence="1" type="ORF">OO013_00105</name>
</gene>
<name>A0ABT3RM28_9BACT</name>
<keyword evidence="2" id="KW-1185">Reference proteome</keyword>
<accession>A0ABT3RM28</accession>
<dbReference type="Proteomes" id="UP001209885">
    <property type="component" value="Unassembled WGS sequence"/>
</dbReference>
<organism evidence="1 2">
    <name type="scientific">Mangrovivirga halotolerans</name>
    <dbReference type="NCBI Taxonomy" id="2993936"/>
    <lineage>
        <taxon>Bacteria</taxon>
        <taxon>Pseudomonadati</taxon>
        <taxon>Bacteroidota</taxon>
        <taxon>Cytophagia</taxon>
        <taxon>Cytophagales</taxon>
        <taxon>Mangrovivirgaceae</taxon>
        <taxon>Mangrovivirga</taxon>
    </lineage>
</organism>
<evidence type="ECO:0000313" key="2">
    <source>
        <dbReference type="Proteomes" id="UP001209885"/>
    </source>
</evidence>
<reference evidence="1 2" key="1">
    <citation type="submission" date="2022-11" db="EMBL/GenBank/DDBJ databases">
        <title>The characterization of three novel Bacteroidetes species and genomic analysis of their roles in tidal elemental geochemical cycles.</title>
        <authorList>
            <person name="Ma K."/>
        </authorList>
    </citation>
    <scope>NUCLEOTIDE SEQUENCE [LARGE SCALE GENOMIC DNA]</scope>
    <source>
        <strain evidence="1 2">M17</strain>
    </source>
</reference>
<dbReference type="EMBL" id="JAPFQN010000001">
    <property type="protein sequence ID" value="MCX2742240.1"/>
    <property type="molecule type" value="Genomic_DNA"/>
</dbReference>
<sequence>MKTLSPNWITESPIDFEFKKYTLLAYLQRVENFFNEFKLYPAFSDLIFHYKNLHTLKENKELLKESFPKEISMEDFLKLKLVYKEILDDDEIIKAIEDLIYFSMPQMKIWLERGEEIFVSVGEDMKIEPVGIVPLYKEEGYLLLQLFNGRKKVFRYKTGIFERPEDTYRGLNLSFLQDIELGIGDTMEGYKMRLARLNKELPNPAVFYISTKRDLPFEETLMPVLKVNFLKYISLAS</sequence>
<proteinExistence type="predicted"/>
<dbReference type="RefSeq" id="WP_266054477.1">
    <property type="nucleotide sequence ID" value="NZ_JAPFQN010000001.1"/>
</dbReference>
<protein>
    <submittedName>
        <fullName evidence="1">Uncharacterized protein</fullName>
    </submittedName>
</protein>
<evidence type="ECO:0000313" key="1">
    <source>
        <dbReference type="EMBL" id="MCX2742240.1"/>
    </source>
</evidence>